<accession>A0A9D1WFC3</accession>
<proteinExistence type="predicted"/>
<sequence>MKKITAILLSVLMTVSLAACGQGASGEDTGSGAAASDSAEAGGGTGAGSSAEAADNSTGTDGSTGTADSSTEADSNTDAAQGAGINGNVLIAYFSVPETDGVDTVAGASRVANGDEVLGNTQYIAQLIQQQAGGDLFRIETVQEYPGTHDALLEFAYNELSDNARPELATQIENPDSYDVIFLGYPNWNAELPMPLYTFLESYDFSGKTIVPFVTHGGSSFSGTIQTIQELQPDATVIEDGLSISRNDVPDAQADVADWVAGLNV</sequence>
<gene>
    <name evidence="4" type="ORF">IAA45_00200</name>
</gene>
<evidence type="ECO:0000259" key="3">
    <source>
        <dbReference type="Pfam" id="PF12682"/>
    </source>
</evidence>
<reference evidence="4" key="2">
    <citation type="submission" date="2021-04" db="EMBL/GenBank/DDBJ databases">
        <authorList>
            <person name="Gilroy R."/>
        </authorList>
    </citation>
    <scope>NUCLEOTIDE SEQUENCE</scope>
    <source>
        <strain evidence="4">ChiSjej1B19-8411</strain>
    </source>
</reference>
<dbReference type="GO" id="GO:0016651">
    <property type="term" value="F:oxidoreductase activity, acting on NAD(P)H"/>
    <property type="evidence" value="ECO:0007669"/>
    <property type="project" value="UniProtKB-ARBA"/>
</dbReference>
<protein>
    <submittedName>
        <fullName evidence="4">Flavodoxin</fullName>
    </submittedName>
</protein>
<dbReference type="PANTHER" id="PTHR39201:SF1">
    <property type="entry name" value="FLAVODOXIN-LIKE DOMAIN-CONTAINING PROTEIN"/>
    <property type="match status" value="1"/>
</dbReference>
<dbReference type="InterPro" id="IPR008254">
    <property type="entry name" value="Flavodoxin/NO_synth"/>
</dbReference>
<reference evidence="4" key="1">
    <citation type="journal article" date="2021" name="PeerJ">
        <title>Extensive microbial diversity within the chicken gut microbiome revealed by metagenomics and culture.</title>
        <authorList>
            <person name="Gilroy R."/>
            <person name="Ravi A."/>
            <person name="Getino M."/>
            <person name="Pursley I."/>
            <person name="Horton D.L."/>
            <person name="Alikhan N.F."/>
            <person name="Baker D."/>
            <person name="Gharbi K."/>
            <person name="Hall N."/>
            <person name="Watson M."/>
            <person name="Adriaenssens E.M."/>
            <person name="Foster-Nyarko E."/>
            <person name="Jarju S."/>
            <person name="Secka A."/>
            <person name="Antonio M."/>
            <person name="Oren A."/>
            <person name="Chaudhuri R.R."/>
            <person name="La Ragione R."/>
            <person name="Hildebrand F."/>
            <person name="Pallen M.J."/>
        </authorList>
    </citation>
    <scope>NUCLEOTIDE SEQUENCE</scope>
    <source>
        <strain evidence="4">ChiSjej1B19-8411</strain>
    </source>
</reference>
<dbReference type="InterPro" id="IPR029039">
    <property type="entry name" value="Flavoprotein-like_sf"/>
</dbReference>
<dbReference type="Proteomes" id="UP000886817">
    <property type="component" value="Unassembled WGS sequence"/>
</dbReference>
<feature type="compositionally biased region" description="Low complexity" evidence="1">
    <location>
        <begin position="25"/>
        <end position="40"/>
    </location>
</feature>
<feature type="domain" description="Flavodoxin-like" evidence="3">
    <location>
        <begin position="119"/>
        <end position="260"/>
    </location>
</feature>
<dbReference type="AlphaFoldDB" id="A0A9D1WFC3"/>
<name>A0A9D1WFC3_9FIRM</name>
<feature type="chain" id="PRO_5039666068" evidence="2">
    <location>
        <begin position="19"/>
        <end position="265"/>
    </location>
</feature>
<dbReference type="Pfam" id="PF12682">
    <property type="entry name" value="Flavodoxin_4"/>
    <property type="match status" value="1"/>
</dbReference>
<comment type="caution">
    <text evidence="4">The sequence shown here is derived from an EMBL/GenBank/DDBJ whole genome shotgun (WGS) entry which is preliminary data.</text>
</comment>
<evidence type="ECO:0000313" key="4">
    <source>
        <dbReference type="EMBL" id="HIX58126.1"/>
    </source>
</evidence>
<dbReference type="NCBIfam" id="NF005389">
    <property type="entry name" value="PRK06934.1"/>
    <property type="match status" value="1"/>
</dbReference>
<dbReference type="GO" id="GO:0010181">
    <property type="term" value="F:FMN binding"/>
    <property type="evidence" value="ECO:0007669"/>
    <property type="project" value="InterPro"/>
</dbReference>
<dbReference type="Gene3D" id="3.40.50.360">
    <property type="match status" value="1"/>
</dbReference>
<keyword evidence="2" id="KW-0732">Signal</keyword>
<dbReference type="PROSITE" id="PS51257">
    <property type="entry name" value="PROKAR_LIPOPROTEIN"/>
    <property type="match status" value="1"/>
</dbReference>
<feature type="compositionally biased region" description="Low complexity" evidence="1">
    <location>
        <begin position="48"/>
        <end position="74"/>
    </location>
</feature>
<dbReference type="SUPFAM" id="SSF52218">
    <property type="entry name" value="Flavoproteins"/>
    <property type="match status" value="1"/>
</dbReference>
<evidence type="ECO:0000256" key="1">
    <source>
        <dbReference type="SAM" id="MobiDB-lite"/>
    </source>
</evidence>
<organism evidence="4 5">
    <name type="scientific">Candidatus Blautia gallistercoris</name>
    <dbReference type="NCBI Taxonomy" id="2838490"/>
    <lineage>
        <taxon>Bacteria</taxon>
        <taxon>Bacillati</taxon>
        <taxon>Bacillota</taxon>
        <taxon>Clostridia</taxon>
        <taxon>Lachnospirales</taxon>
        <taxon>Lachnospiraceae</taxon>
        <taxon>Blautia</taxon>
    </lineage>
</organism>
<evidence type="ECO:0000313" key="5">
    <source>
        <dbReference type="Proteomes" id="UP000886817"/>
    </source>
</evidence>
<dbReference type="PANTHER" id="PTHR39201">
    <property type="entry name" value="EXPORTED PROTEIN-RELATED"/>
    <property type="match status" value="1"/>
</dbReference>
<feature type="region of interest" description="Disordered" evidence="1">
    <location>
        <begin position="23"/>
        <end position="80"/>
    </location>
</feature>
<dbReference type="EMBL" id="DXEX01000006">
    <property type="protein sequence ID" value="HIX58126.1"/>
    <property type="molecule type" value="Genomic_DNA"/>
</dbReference>
<evidence type="ECO:0000256" key="2">
    <source>
        <dbReference type="SAM" id="SignalP"/>
    </source>
</evidence>
<feature type="signal peptide" evidence="2">
    <location>
        <begin position="1"/>
        <end position="18"/>
    </location>
</feature>